<dbReference type="AlphaFoldDB" id="Q4UAU6"/>
<accession>Q4UAU6</accession>
<evidence type="ECO:0000256" key="4">
    <source>
        <dbReference type="ARBA" id="ARBA00022842"/>
    </source>
</evidence>
<dbReference type="PANTHER" id="PTHR11525">
    <property type="entry name" value="FARNESYL-PYROPHOSPHATE SYNTHETASE"/>
    <property type="match status" value="1"/>
</dbReference>
<dbReference type="OrthoDB" id="10257492at2759"/>
<dbReference type="FunCoup" id="Q4UAU6">
    <property type="interactions" value="308"/>
</dbReference>
<feature type="transmembrane region" description="Helical" evidence="6">
    <location>
        <begin position="132"/>
        <end position="158"/>
    </location>
</feature>
<dbReference type="STRING" id="5874.Q4UAU6"/>
<evidence type="ECO:0000313" key="7">
    <source>
        <dbReference type="EMBL" id="CAI76055.1"/>
    </source>
</evidence>
<dbReference type="InterPro" id="IPR039702">
    <property type="entry name" value="FPS1-like"/>
</dbReference>
<dbReference type="SUPFAM" id="SSF48576">
    <property type="entry name" value="Terpenoid synthases"/>
    <property type="match status" value="1"/>
</dbReference>
<dbReference type="eggNOG" id="KOG0711">
    <property type="taxonomic scope" value="Eukaryota"/>
</dbReference>
<proteinExistence type="inferred from homology"/>
<dbReference type="CDD" id="cd00867">
    <property type="entry name" value="Trans_IPPS"/>
    <property type="match status" value="1"/>
</dbReference>
<name>Q4UAU6_THEAN</name>
<dbReference type="VEuPathDB" id="PiroplasmaDB:TA17400"/>
<evidence type="ECO:0000256" key="2">
    <source>
        <dbReference type="ARBA" id="ARBA00022679"/>
    </source>
</evidence>
<dbReference type="GeneID" id="3865313"/>
<dbReference type="PANTHER" id="PTHR11525:SF0">
    <property type="entry name" value="FARNESYL PYROPHOSPHATE SYNTHASE"/>
    <property type="match status" value="1"/>
</dbReference>
<gene>
    <name evidence="7" type="ORF">TA17400</name>
</gene>
<dbReference type="GO" id="GO:0004337">
    <property type="term" value="F:(2E,6E)-farnesyl diphosphate synthase activity"/>
    <property type="evidence" value="ECO:0007669"/>
    <property type="project" value="TreeGrafter"/>
</dbReference>
<keyword evidence="2 5" id="KW-0808">Transferase</keyword>
<evidence type="ECO:0000256" key="5">
    <source>
        <dbReference type="RuleBase" id="RU004466"/>
    </source>
</evidence>
<evidence type="ECO:0000256" key="3">
    <source>
        <dbReference type="ARBA" id="ARBA00022723"/>
    </source>
</evidence>
<protein>
    <submittedName>
        <fullName evidence="7">Farnesyl pyrophosphate synthetase, putative</fullName>
        <ecNumber evidence="7">2.5.1.1</ecNumber>
    </submittedName>
</protein>
<keyword evidence="6" id="KW-0472">Membrane</keyword>
<keyword evidence="6" id="KW-1133">Transmembrane helix</keyword>
<dbReference type="KEGG" id="tan:TA17400"/>
<dbReference type="Gene3D" id="1.10.600.10">
    <property type="entry name" value="Farnesyl Diphosphate Synthase"/>
    <property type="match status" value="1"/>
</dbReference>
<dbReference type="SFLD" id="SFLDS00005">
    <property type="entry name" value="Isoprenoid_Synthase_Type_I"/>
    <property type="match status" value="1"/>
</dbReference>
<dbReference type="InterPro" id="IPR008949">
    <property type="entry name" value="Isoprenoid_synthase_dom_sf"/>
</dbReference>
<dbReference type="InterPro" id="IPR000092">
    <property type="entry name" value="Polyprenyl_synt"/>
</dbReference>
<comment type="cofactor">
    <cofactor evidence="1">
        <name>Mg(2+)</name>
        <dbReference type="ChEBI" id="CHEBI:18420"/>
    </cofactor>
</comment>
<dbReference type="GO" id="GO:0005737">
    <property type="term" value="C:cytoplasm"/>
    <property type="evidence" value="ECO:0007669"/>
    <property type="project" value="TreeGrafter"/>
</dbReference>
<dbReference type="OMA" id="EDCTWQR"/>
<keyword evidence="4" id="KW-0460">Magnesium</keyword>
<comment type="similarity">
    <text evidence="5">Belongs to the FPP/GGPP synthase family.</text>
</comment>
<dbReference type="RefSeq" id="XP_955531.1">
    <property type="nucleotide sequence ID" value="XM_950438.1"/>
</dbReference>
<evidence type="ECO:0000256" key="6">
    <source>
        <dbReference type="SAM" id="Phobius"/>
    </source>
</evidence>
<dbReference type="GO" id="GO:0045337">
    <property type="term" value="P:farnesyl diphosphate biosynthetic process"/>
    <property type="evidence" value="ECO:0007669"/>
    <property type="project" value="TreeGrafter"/>
</dbReference>
<dbReference type="Pfam" id="PF00348">
    <property type="entry name" value="polyprenyl_synt"/>
    <property type="match status" value="1"/>
</dbReference>
<organism evidence="7 8">
    <name type="scientific">Theileria annulata</name>
    <dbReference type="NCBI Taxonomy" id="5874"/>
    <lineage>
        <taxon>Eukaryota</taxon>
        <taxon>Sar</taxon>
        <taxon>Alveolata</taxon>
        <taxon>Apicomplexa</taxon>
        <taxon>Aconoidasida</taxon>
        <taxon>Piroplasmida</taxon>
        <taxon>Theileriidae</taxon>
        <taxon>Theileria</taxon>
    </lineage>
</organism>
<dbReference type="InParanoid" id="Q4UAU6"/>
<dbReference type="EMBL" id="CR940352">
    <property type="protein sequence ID" value="CAI76055.1"/>
    <property type="molecule type" value="Genomic_DNA"/>
</dbReference>
<evidence type="ECO:0000313" key="8">
    <source>
        <dbReference type="Proteomes" id="UP000001950"/>
    </source>
</evidence>
<sequence>MDSSYNLTKDDIHKCNGLLKDFFPKFLELAINELKTYGLSQNVLLYYSYAVQYNLQGGKMLRGTMVLSTVKSLCGTNIPENLMTQTLIVGMYNSNHLKQFIVAWCVELLQTSFLVADDIIDKSTKRRSNTCWYLVPTIGVSNAINDVMFLYTLIYRILFNTMKDSKKFLEIIETFNRVSMTTILGQHLDIYESNSDVLFHDSKEATKLFAEICKNKTSYYSFFLPLKLGMMLSGVELSNLFYSKVESISILIGTLFQAQDDYLDCYGDPDNFGKNGTDIQTRKCSWLLSQALTIASEEQKNLIKENIGHDDNSKVDVVKSIYRELEMDKHFLNYTLYAENKINRYFLVNKLQFSEIDKVENQGKVVGIKTVLKWCLELITNRSK</sequence>
<dbReference type="GO" id="GO:0004161">
    <property type="term" value="F:dimethylallyltranstransferase activity"/>
    <property type="evidence" value="ECO:0007669"/>
    <property type="project" value="UniProtKB-EC"/>
</dbReference>
<dbReference type="EC" id="2.5.1.1" evidence="7"/>
<reference evidence="7 8" key="1">
    <citation type="journal article" date="2005" name="Science">
        <title>Genome of the host-cell transforming parasite Theileria annulata compared with T. parva.</title>
        <authorList>
            <person name="Pain A."/>
            <person name="Renauld H."/>
            <person name="Berriman M."/>
            <person name="Murphy L."/>
            <person name="Yeats C.A."/>
            <person name="Weir W."/>
            <person name="Kerhornou A."/>
            <person name="Aslett M."/>
            <person name="Bishop R."/>
            <person name="Bouchier C."/>
            <person name="Cochet M."/>
            <person name="Coulson R.M.R."/>
            <person name="Cronin A."/>
            <person name="de Villiers E.P."/>
            <person name="Fraser A."/>
            <person name="Fosker N."/>
            <person name="Gardner M."/>
            <person name="Goble A."/>
            <person name="Griffiths-Jones S."/>
            <person name="Harris D.E."/>
            <person name="Katzer F."/>
            <person name="Larke N."/>
            <person name="Lord A."/>
            <person name="Maser P."/>
            <person name="McKellar S."/>
            <person name="Mooney P."/>
            <person name="Morton F."/>
            <person name="Nene V."/>
            <person name="O'Neil S."/>
            <person name="Price C."/>
            <person name="Quail M.A."/>
            <person name="Rabbinowitsch E."/>
            <person name="Rawlings N.D."/>
            <person name="Rutter S."/>
            <person name="Saunders D."/>
            <person name="Seeger K."/>
            <person name="Shah T."/>
            <person name="Squares R."/>
            <person name="Squares S."/>
            <person name="Tivey A."/>
            <person name="Walker A.R."/>
            <person name="Woodward J."/>
            <person name="Dobbelaere D.A.E."/>
            <person name="Langsley G."/>
            <person name="Rajandream M.A."/>
            <person name="McKeever D."/>
            <person name="Shiels B."/>
            <person name="Tait A."/>
            <person name="Barrell B.G."/>
            <person name="Hall N."/>
        </authorList>
    </citation>
    <scope>NUCLEOTIDE SEQUENCE [LARGE SCALE GENOMIC DNA]</scope>
    <source>
        <strain evidence="8">Ankara</strain>
    </source>
</reference>
<keyword evidence="8" id="KW-1185">Reference proteome</keyword>
<evidence type="ECO:0000256" key="1">
    <source>
        <dbReference type="ARBA" id="ARBA00001946"/>
    </source>
</evidence>
<dbReference type="GO" id="GO:0046872">
    <property type="term" value="F:metal ion binding"/>
    <property type="evidence" value="ECO:0007669"/>
    <property type="project" value="UniProtKB-KW"/>
</dbReference>
<keyword evidence="3" id="KW-0479">Metal-binding</keyword>
<keyword evidence="6" id="KW-0812">Transmembrane</keyword>
<dbReference type="Proteomes" id="UP000001950">
    <property type="component" value="Chromosome 3"/>
</dbReference>